<dbReference type="OrthoDB" id="5417628at2759"/>
<proteinExistence type="predicted"/>
<keyword evidence="3" id="KW-1185">Reference proteome</keyword>
<sequence>MIDVCSHTDKDGNHDQLRFPPFHTEVLTQTWANPAQNIGRIKIVIAEGINHGPGVSAFERTKNLVSFSFQHAPLHILENCGIAWPNQGLYFQAAQQFHNVSSPHTQAADPDTHAHSPRRRNASMVSARAKSNPVTGPLPSPLPGFRPLGLLNDDPFWSQHGPLSRSLAGGANLYSYRKPWSHNTTTSGDVSMKDRSRSTSDIYDEPMPDVTRPPSPATSRRSHPVPDYSRPQSLTSSRQVSWYTDEDYSAMRVAHLNYVEGNAPRIDEQESESLFNDLMIQLSPRKYSGNSGISAPSNTRVNSAANTPPGKPSMAAELGAGSFAGMPRSVSVTTRDPVLHFNTHVPSNNSANSDSDNPRSDFRELEFDDENGEEIEDKPEKKPVGRPAENVKSRKEGRTSEMGLEIPSSKSQRRASASSASALGKENNGGANGEKSGEGKRKRVTKGATSKANPKDRLDNTDSSPTRKVSKLSPEDTMNPNNDIDDLTAEGVVMRVPLRELDNVT</sequence>
<reference evidence="2" key="1">
    <citation type="submission" date="2021-03" db="EMBL/GenBank/DDBJ databases">
        <authorList>
            <person name="Tagirdzhanova G."/>
        </authorList>
    </citation>
    <scope>NUCLEOTIDE SEQUENCE</scope>
</reference>
<comment type="caution">
    <text evidence="2">The sequence shown here is derived from an EMBL/GenBank/DDBJ whole genome shotgun (WGS) entry which is preliminary data.</text>
</comment>
<feature type="region of interest" description="Disordered" evidence="1">
    <location>
        <begin position="287"/>
        <end position="318"/>
    </location>
</feature>
<evidence type="ECO:0000313" key="2">
    <source>
        <dbReference type="EMBL" id="CAF9906352.1"/>
    </source>
</evidence>
<evidence type="ECO:0000256" key="1">
    <source>
        <dbReference type="SAM" id="MobiDB-lite"/>
    </source>
</evidence>
<feature type="region of interest" description="Disordered" evidence="1">
    <location>
        <begin position="101"/>
        <end position="141"/>
    </location>
</feature>
<feature type="compositionally biased region" description="Acidic residues" evidence="1">
    <location>
        <begin position="366"/>
        <end position="377"/>
    </location>
</feature>
<evidence type="ECO:0000313" key="3">
    <source>
        <dbReference type="Proteomes" id="UP000664203"/>
    </source>
</evidence>
<dbReference type="EMBL" id="CAJPDR010000016">
    <property type="protein sequence ID" value="CAF9906352.1"/>
    <property type="molecule type" value="Genomic_DNA"/>
</dbReference>
<protein>
    <submittedName>
        <fullName evidence="2">Uncharacterized protein</fullName>
    </submittedName>
</protein>
<feature type="compositionally biased region" description="Polar residues" evidence="1">
    <location>
        <begin position="288"/>
        <end position="306"/>
    </location>
</feature>
<feature type="region of interest" description="Disordered" evidence="1">
    <location>
        <begin position="340"/>
        <end position="488"/>
    </location>
</feature>
<feature type="compositionally biased region" description="Basic and acidic residues" evidence="1">
    <location>
        <begin position="356"/>
        <end position="365"/>
    </location>
</feature>
<dbReference type="Proteomes" id="UP000664203">
    <property type="component" value="Unassembled WGS sequence"/>
</dbReference>
<gene>
    <name evidence="2" type="ORF">ALECFALPRED_002208</name>
</gene>
<accession>A0A8H3HXD1</accession>
<feature type="compositionally biased region" description="Basic and acidic residues" evidence="1">
    <location>
        <begin position="378"/>
        <end position="399"/>
    </location>
</feature>
<dbReference type="AlphaFoldDB" id="A0A8H3HXD1"/>
<feature type="region of interest" description="Disordered" evidence="1">
    <location>
        <begin position="177"/>
        <end position="238"/>
    </location>
</feature>
<organism evidence="2 3">
    <name type="scientific">Alectoria fallacina</name>
    <dbReference type="NCBI Taxonomy" id="1903189"/>
    <lineage>
        <taxon>Eukaryota</taxon>
        <taxon>Fungi</taxon>
        <taxon>Dikarya</taxon>
        <taxon>Ascomycota</taxon>
        <taxon>Pezizomycotina</taxon>
        <taxon>Lecanoromycetes</taxon>
        <taxon>OSLEUM clade</taxon>
        <taxon>Lecanoromycetidae</taxon>
        <taxon>Lecanorales</taxon>
        <taxon>Lecanorineae</taxon>
        <taxon>Parmeliaceae</taxon>
        <taxon>Alectoria</taxon>
    </lineage>
</organism>
<name>A0A8H3HXD1_9LECA</name>
<feature type="compositionally biased region" description="Low complexity" evidence="1">
    <location>
        <begin position="408"/>
        <end position="429"/>
    </location>
</feature>